<feature type="transmembrane region" description="Helical" evidence="1">
    <location>
        <begin position="102"/>
        <end position="130"/>
    </location>
</feature>
<keyword evidence="1" id="KW-1133">Transmembrane helix</keyword>
<dbReference type="AlphaFoldDB" id="A0A2M6YSI4"/>
<feature type="transmembrane region" description="Helical" evidence="1">
    <location>
        <begin position="65"/>
        <end position="90"/>
    </location>
</feature>
<keyword evidence="1" id="KW-0812">Transmembrane</keyword>
<feature type="transmembrane region" description="Helical" evidence="1">
    <location>
        <begin position="142"/>
        <end position="165"/>
    </location>
</feature>
<keyword evidence="1" id="KW-0472">Membrane</keyword>
<evidence type="ECO:0000313" key="3">
    <source>
        <dbReference type="Proteomes" id="UP000230184"/>
    </source>
</evidence>
<sequence>MDFKKTLIDFLTSFLIICNRLIGLVLEPYKTMRKISLEKDYWQLSIIIGIIFIYFKFIYYLCEKIYPATLVYSLFIFNFLLTVAFFYFLSKIFSKNKKEINLLSFIFTFVYSLFPTLIWFLSTSILYIFLPPPRTFSLMGKGFSIFFIAYSLSLLIWKFILVYLAVRFSSKQNFFKIILMIFLYLIWFIPYSILLYQLKFFRIPFI</sequence>
<name>A0A2M6YSI4_9BACT</name>
<dbReference type="EMBL" id="PEWY01000177">
    <property type="protein sequence ID" value="PIU36405.1"/>
    <property type="molecule type" value="Genomic_DNA"/>
</dbReference>
<evidence type="ECO:0000313" key="2">
    <source>
        <dbReference type="EMBL" id="PIU36405.1"/>
    </source>
</evidence>
<protein>
    <recommendedName>
        <fullName evidence="4">Yip1 domain-containing protein</fullName>
    </recommendedName>
</protein>
<organism evidence="2 3">
    <name type="scientific">Candidatus Roizmanbacteria bacterium CG07_land_8_20_14_0_80_34_15</name>
    <dbReference type="NCBI Taxonomy" id="1974849"/>
    <lineage>
        <taxon>Bacteria</taxon>
        <taxon>Candidatus Roizmaniibacteriota</taxon>
    </lineage>
</organism>
<proteinExistence type="predicted"/>
<evidence type="ECO:0008006" key="4">
    <source>
        <dbReference type="Google" id="ProtNLM"/>
    </source>
</evidence>
<dbReference type="Proteomes" id="UP000230184">
    <property type="component" value="Unassembled WGS sequence"/>
</dbReference>
<gene>
    <name evidence="2" type="ORF">COT02_06245</name>
</gene>
<feature type="transmembrane region" description="Helical" evidence="1">
    <location>
        <begin position="177"/>
        <end position="198"/>
    </location>
</feature>
<reference evidence="3" key="1">
    <citation type="submission" date="2017-09" db="EMBL/GenBank/DDBJ databases">
        <title>Depth-based differentiation of microbial function through sediment-hosted aquifers and enrichment of novel symbionts in the deep terrestrial subsurface.</title>
        <authorList>
            <person name="Probst A.J."/>
            <person name="Ladd B."/>
            <person name="Jarett J.K."/>
            <person name="Geller-Mcgrath D.E."/>
            <person name="Sieber C.M.K."/>
            <person name="Emerson J.B."/>
            <person name="Anantharaman K."/>
            <person name="Thomas B.C."/>
            <person name="Malmstrom R."/>
            <person name="Stieglmeier M."/>
            <person name="Klingl A."/>
            <person name="Woyke T."/>
            <person name="Ryan C.M."/>
            <person name="Banfield J.F."/>
        </authorList>
    </citation>
    <scope>NUCLEOTIDE SEQUENCE [LARGE SCALE GENOMIC DNA]</scope>
</reference>
<feature type="transmembrane region" description="Helical" evidence="1">
    <location>
        <begin position="41"/>
        <end position="59"/>
    </location>
</feature>
<accession>A0A2M6YSI4</accession>
<evidence type="ECO:0000256" key="1">
    <source>
        <dbReference type="SAM" id="Phobius"/>
    </source>
</evidence>
<comment type="caution">
    <text evidence="2">The sequence shown here is derived from an EMBL/GenBank/DDBJ whole genome shotgun (WGS) entry which is preliminary data.</text>
</comment>
<feature type="transmembrane region" description="Helical" evidence="1">
    <location>
        <begin position="6"/>
        <end position="29"/>
    </location>
</feature>